<dbReference type="Proteomes" id="UP001152320">
    <property type="component" value="Chromosome 20"/>
</dbReference>
<dbReference type="GO" id="GO:0008465">
    <property type="term" value="F:hydroxypyruvate reductase (NADH) activity"/>
    <property type="evidence" value="ECO:0007669"/>
    <property type="project" value="TreeGrafter"/>
</dbReference>
<proteinExistence type="inferred from homology"/>
<gene>
    <name evidence="6" type="ORF">HOLleu_37947</name>
</gene>
<evidence type="ECO:0000259" key="5">
    <source>
        <dbReference type="Pfam" id="PF02826"/>
    </source>
</evidence>
<dbReference type="OrthoDB" id="298012at2759"/>
<dbReference type="PANTHER" id="PTHR10996">
    <property type="entry name" value="2-HYDROXYACID DEHYDROGENASE-RELATED"/>
    <property type="match status" value="1"/>
</dbReference>
<dbReference type="GO" id="GO:0030267">
    <property type="term" value="F:glyoxylate reductase (NADPH) activity"/>
    <property type="evidence" value="ECO:0007669"/>
    <property type="project" value="TreeGrafter"/>
</dbReference>
<dbReference type="InterPro" id="IPR036291">
    <property type="entry name" value="NAD(P)-bd_dom_sf"/>
</dbReference>
<feature type="domain" description="D-isomer specific 2-hydroxyacid dehydrogenase catalytic" evidence="4">
    <location>
        <begin position="1"/>
        <end position="246"/>
    </location>
</feature>
<evidence type="ECO:0000313" key="6">
    <source>
        <dbReference type="EMBL" id="KAJ8022916.1"/>
    </source>
</evidence>
<dbReference type="CDD" id="cd05301">
    <property type="entry name" value="GDH"/>
    <property type="match status" value="1"/>
</dbReference>
<keyword evidence="1 3" id="KW-0560">Oxidoreductase</keyword>
<dbReference type="InterPro" id="IPR006140">
    <property type="entry name" value="D-isomer_DH_NAD-bd"/>
</dbReference>
<dbReference type="SUPFAM" id="SSF51735">
    <property type="entry name" value="NAD(P)-binding Rossmann-fold domains"/>
    <property type="match status" value="1"/>
</dbReference>
<evidence type="ECO:0000256" key="3">
    <source>
        <dbReference type="RuleBase" id="RU003719"/>
    </source>
</evidence>
<dbReference type="PANTHER" id="PTHR10996:SF277">
    <property type="entry name" value="GLYOXYLATE REDUCTASE_HYDROXYPYRUVATE REDUCTASE"/>
    <property type="match status" value="1"/>
</dbReference>
<dbReference type="EMBL" id="JAIZAY010000020">
    <property type="protein sequence ID" value="KAJ8022916.1"/>
    <property type="molecule type" value="Genomic_DNA"/>
</dbReference>
<comment type="caution">
    <text evidence="6">The sequence shown here is derived from an EMBL/GenBank/DDBJ whole genome shotgun (WGS) entry which is preliminary data.</text>
</comment>
<dbReference type="GO" id="GO:0051287">
    <property type="term" value="F:NAD binding"/>
    <property type="evidence" value="ECO:0007669"/>
    <property type="project" value="InterPro"/>
</dbReference>
<dbReference type="PROSITE" id="PS00065">
    <property type="entry name" value="D_2_HYDROXYACID_DH_1"/>
    <property type="match status" value="1"/>
</dbReference>
<keyword evidence="7" id="KW-1185">Reference proteome</keyword>
<evidence type="ECO:0000256" key="2">
    <source>
        <dbReference type="ARBA" id="ARBA00073306"/>
    </source>
</evidence>
<dbReference type="InterPro" id="IPR050223">
    <property type="entry name" value="D-isomer_2-hydroxyacid_DH"/>
</dbReference>
<dbReference type="FunFam" id="3.40.50.720:FF:000026">
    <property type="entry name" value="Glyoxylate/hydroxypyruvate reductase B"/>
    <property type="match status" value="1"/>
</dbReference>
<reference evidence="6" key="1">
    <citation type="submission" date="2021-10" db="EMBL/GenBank/DDBJ databases">
        <title>Tropical sea cucumber genome reveals ecological adaptation and Cuvierian tubules defense mechanism.</title>
        <authorList>
            <person name="Chen T."/>
        </authorList>
    </citation>
    <scope>NUCLEOTIDE SEQUENCE</scope>
    <source>
        <strain evidence="6">Nanhai2018</strain>
        <tissue evidence="6">Muscle</tissue>
    </source>
</reference>
<feature type="domain" description="D-isomer specific 2-hydroxyacid dehydrogenase NAD-binding" evidence="5">
    <location>
        <begin position="36"/>
        <end position="215"/>
    </location>
</feature>
<dbReference type="PROSITE" id="PS00671">
    <property type="entry name" value="D_2_HYDROXYACID_DH_3"/>
    <property type="match status" value="1"/>
</dbReference>
<evidence type="ECO:0000256" key="1">
    <source>
        <dbReference type="ARBA" id="ARBA00023002"/>
    </source>
</evidence>
<evidence type="ECO:0000259" key="4">
    <source>
        <dbReference type="Pfam" id="PF00389"/>
    </source>
</evidence>
<dbReference type="AlphaFoldDB" id="A0A9Q0YK76"/>
<dbReference type="InterPro" id="IPR029752">
    <property type="entry name" value="D-isomer_DH_CS1"/>
</dbReference>
<dbReference type="InterPro" id="IPR006139">
    <property type="entry name" value="D-isomer_2_OHA_DH_cat_dom"/>
</dbReference>
<dbReference type="Gene3D" id="3.40.50.720">
    <property type="entry name" value="NAD(P)-binding Rossmann-like Domain"/>
    <property type="match status" value="2"/>
</dbReference>
<name>A0A9Q0YK76_HOLLE</name>
<evidence type="ECO:0000313" key="7">
    <source>
        <dbReference type="Proteomes" id="UP001152320"/>
    </source>
</evidence>
<sequence length="247" mass="26705">MSVGFDHIDTKECLARKIPVGFTPDILTDATAELTIALLLATSRRLLEAASEVKSGGWGTWSPLWMCGSSLSGSTVGIVGMGRIGEAVSQRIQSFGLSHLLYFSRNRKKDVERRLGAEFVSFEQLLEDSDFIIVCCTLSKDTNHLFNSWAFKKMKNSAVLINSSRGGVINQEDLYSALCKGEIRAAGLDVTSPEPLPTDHPLLTLPNCVVLPHIGSATVETRTAMAVLAAKNLLAGLKNQPLLSQVC</sequence>
<dbReference type="InterPro" id="IPR029753">
    <property type="entry name" value="D-isomer_DH_CS"/>
</dbReference>
<accession>A0A9Q0YK76</accession>
<protein>
    <recommendedName>
        <fullName evidence="2">Glyoxylate reductase/hydroxypyruvate reductase</fullName>
    </recommendedName>
</protein>
<dbReference type="GO" id="GO:0005829">
    <property type="term" value="C:cytosol"/>
    <property type="evidence" value="ECO:0007669"/>
    <property type="project" value="TreeGrafter"/>
</dbReference>
<organism evidence="6 7">
    <name type="scientific">Holothuria leucospilota</name>
    <name type="common">Black long sea cucumber</name>
    <name type="synonym">Mertensiothuria leucospilota</name>
    <dbReference type="NCBI Taxonomy" id="206669"/>
    <lineage>
        <taxon>Eukaryota</taxon>
        <taxon>Metazoa</taxon>
        <taxon>Echinodermata</taxon>
        <taxon>Eleutherozoa</taxon>
        <taxon>Echinozoa</taxon>
        <taxon>Holothuroidea</taxon>
        <taxon>Aspidochirotacea</taxon>
        <taxon>Aspidochirotida</taxon>
        <taxon>Holothuriidae</taxon>
        <taxon>Holothuria</taxon>
    </lineage>
</organism>
<comment type="similarity">
    <text evidence="3">Belongs to the D-isomer specific 2-hydroxyacid dehydrogenase family.</text>
</comment>
<dbReference type="Pfam" id="PF02826">
    <property type="entry name" value="2-Hacid_dh_C"/>
    <property type="match status" value="1"/>
</dbReference>
<dbReference type="Pfam" id="PF00389">
    <property type="entry name" value="2-Hacid_dh"/>
    <property type="match status" value="1"/>
</dbReference>